<dbReference type="SUPFAM" id="SSF82199">
    <property type="entry name" value="SET domain"/>
    <property type="match status" value="1"/>
</dbReference>
<dbReference type="PANTHER" id="PTHR13271:SF147">
    <property type="entry name" value="PROTEIN-LYSINE N-METHYLTRANSFERASE EFM1-RELATED"/>
    <property type="match status" value="1"/>
</dbReference>
<proteinExistence type="predicted"/>
<reference evidence="1" key="2">
    <citation type="submission" date="2020-11" db="EMBL/GenBank/DDBJ databases">
        <authorList>
            <consortium name="DOE Joint Genome Institute"/>
            <person name="Kuo A."/>
            <person name="Miyauchi S."/>
            <person name="Kiss E."/>
            <person name="Drula E."/>
            <person name="Kohler A."/>
            <person name="Sanchez-Garcia M."/>
            <person name="Andreopoulos B."/>
            <person name="Barry K.W."/>
            <person name="Bonito G."/>
            <person name="Buee M."/>
            <person name="Carver A."/>
            <person name="Chen C."/>
            <person name="Cichocki N."/>
            <person name="Clum A."/>
            <person name="Culley D."/>
            <person name="Crous P.W."/>
            <person name="Fauchery L."/>
            <person name="Girlanda M."/>
            <person name="Hayes R."/>
            <person name="Keri Z."/>
            <person name="Labutti K."/>
            <person name="Lipzen A."/>
            <person name="Lombard V."/>
            <person name="Magnuson J."/>
            <person name="Maillard F."/>
            <person name="Morin E."/>
            <person name="Murat C."/>
            <person name="Nolan M."/>
            <person name="Ohm R."/>
            <person name="Pangilinan J."/>
            <person name="Pereira M."/>
            <person name="Perotto S."/>
            <person name="Peter M."/>
            <person name="Riley R."/>
            <person name="Sitrit Y."/>
            <person name="Stielow B."/>
            <person name="Szollosi G."/>
            <person name="Zifcakova L."/>
            <person name="Stursova M."/>
            <person name="Spatafora J.W."/>
            <person name="Tedersoo L."/>
            <person name="Vaario L.-M."/>
            <person name="Yamada A."/>
            <person name="Yan M."/>
            <person name="Wang P."/>
            <person name="Xu J."/>
            <person name="Bruns T."/>
            <person name="Baldrian P."/>
            <person name="Vilgalys R."/>
            <person name="Henrissat B."/>
            <person name="Grigoriev I.V."/>
            <person name="Hibbett D."/>
            <person name="Nagy L.G."/>
            <person name="Martin F.M."/>
        </authorList>
    </citation>
    <scope>NUCLEOTIDE SEQUENCE</scope>
    <source>
        <strain evidence="1">UH-Tt-Lm1</strain>
    </source>
</reference>
<comment type="caution">
    <text evidence="1">The sequence shown here is derived from an EMBL/GenBank/DDBJ whole genome shotgun (WGS) entry which is preliminary data.</text>
</comment>
<dbReference type="PANTHER" id="PTHR13271">
    <property type="entry name" value="UNCHARACTERIZED PUTATIVE METHYLTRANSFERASE"/>
    <property type="match status" value="1"/>
</dbReference>
<sequence length="431" mass="47888">MDPIISETVESFRSWFTTNGGFFHTDAHFQPVPSGHNIIAGKEIPPDTTIVTCPFRLVVTKELVTRTILTVLKIDEIPSGWTERQLICTYICLHWVFEASPEFPKSLAHLPYLKMLPKPEQLLTPLHFSEKELELCRGSHLHTATGERREALQNEWQICLDYLITTSDADLYKRGYTWDQYLTAATYVSSRSFPSTLISGNPSVVVSKDSYPVLFPGVDFLNHGRGLPVSWVVDRLPPTDPGEELGRHLGLSLLIHSPSRPGEELLNNYGAKPNSELILGYGFSLEGNPDDTIVLSIGGGPGSSAPIPGDKEVWEVGRKARGVEGVWNRVFNIVSSNSIPEEGEGPEAMRVENQLDAANTLSEMCQAYLDRLPQVSDILNTSSCRPEALKMIAHYMEGQRDILESMLKFAEGKEGEAVEEAHKLGIELECE</sequence>
<evidence type="ECO:0000313" key="2">
    <source>
        <dbReference type="Proteomes" id="UP000736335"/>
    </source>
</evidence>
<evidence type="ECO:0000313" key="1">
    <source>
        <dbReference type="EMBL" id="KAF9788471.1"/>
    </source>
</evidence>
<reference evidence="1" key="1">
    <citation type="journal article" date="2020" name="Nat. Commun.">
        <title>Large-scale genome sequencing of mycorrhizal fungi provides insights into the early evolution of symbiotic traits.</title>
        <authorList>
            <person name="Miyauchi S."/>
            <person name="Kiss E."/>
            <person name="Kuo A."/>
            <person name="Drula E."/>
            <person name="Kohler A."/>
            <person name="Sanchez-Garcia M."/>
            <person name="Morin E."/>
            <person name="Andreopoulos B."/>
            <person name="Barry K.W."/>
            <person name="Bonito G."/>
            <person name="Buee M."/>
            <person name="Carver A."/>
            <person name="Chen C."/>
            <person name="Cichocki N."/>
            <person name="Clum A."/>
            <person name="Culley D."/>
            <person name="Crous P.W."/>
            <person name="Fauchery L."/>
            <person name="Girlanda M."/>
            <person name="Hayes R.D."/>
            <person name="Keri Z."/>
            <person name="LaButti K."/>
            <person name="Lipzen A."/>
            <person name="Lombard V."/>
            <person name="Magnuson J."/>
            <person name="Maillard F."/>
            <person name="Murat C."/>
            <person name="Nolan M."/>
            <person name="Ohm R.A."/>
            <person name="Pangilinan J."/>
            <person name="Pereira M.F."/>
            <person name="Perotto S."/>
            <person name="Peter M."/>
            <person name="Pfister S."/>
            <person name="Riley R."/>
            <person name="Sitrit Y."/>
            <person name="Stielow J.B."/>
            <person name="Szollosi G."/>
            <person name="Zifcakova L."/>
            <person name="Stursova M."/>
            <person name="Spatafora J.W."/>
            <person name="Tedersoo L."/>
            <person name="Vaario L.M."/>
            <person name="Yamada A."/>
            <person name="Yan M."/>
            <person name="Wang P."/>
            <person name="Xu J."/>
            <person name="Bruns T."/>
            <person name="Baldrian P."/>
            <person name="Vilgalys R."/>
            <person name="Dunand C."/>
            <person name="Henrissat B."/>
            <person name="Grigoriev I.V."/>
            <person name="Hibbett D."/>
            <person name="Nagy L.G."/>
            <person name="Martin F.M."/>
        </authorList>
    </citation>
    <scope>NUCLEOTIDE SEQUENCE</scope>
    <source>
        <strain evidence="1">UH-Tt-Lm1</strain>
    </source>
</reference>
<dbReference type="AlphaFoldDB" id="A0A9P6HL20"/>
<gene>
    <name evidence="1" type="ORF">BJ322DRAFT_1048969</name>
</gene>
<name>A0A9P6HL20_9AGAM</name>
<keyword evidence="2" id="KW-1185">Reference proteome</keyword>
<organism evidence="1 2">
    <name type="scientific">Thelephora terrestris</name>
    <dbReference type="NCBI Taxonomy" id="56493"/>
    <lineage>
        <taxon>Eukaryota</taxon>
        <taxon>Fungi</taxon>
        <taxon>Dikarya</taxon>
        <taxon>Basidiomycota</taxon>
        <taxon>Agaricomycotina</taxon>
        <taxon>Agaricomycetes</taxon>
        <taxon>Thelephorales</taxon>
        <taxon>Thelephoraceae</taxon>
        <taxon>Thelephora</taxon>
    </lineage>
</organism>
<dbReference type="EMBL" id="WIUZ02000004">
    <property type="protein sequence ID" value="KAF9788471.1"/>
    <property type="molecule type" value="Genomic_DNA"/>
</dbReference>
<dbReference type="InterPro" id="IPR050600">
    <property type="entry name" value="SETD3_SETD6_MTase"/>
</dbReference>
<dbReference type="GO" id="GO:0005634">
    <property type="term" value="C:nucleus"/>
    <property type="evidence" value="ECO:0007669"/>
    <property type="project" value="TreeGrafter"/>
</dbReference>
<dbReference type="GO" id="GO:0016279">
    <property type="term" value="F:protein-lysine N-methyltransferase activity"/>
    <property type="evidence" value="ECO:0007669"/>
    <property type="project" value="TreeGrafter"/>
</dbReference>
<accession>A0A9P6HL20</accession>
<dbReference type="OrthoDB" id="42889at2759"/>
<protein>
    <submittedName>
        <fullName evidence="1">SET domain-containing protein</fullName>
    </submittedName>
</protein>
<dbReference type="Proteomes" id="UP000736335">
    <property type="component" value="Unassembled WGS sequence"/>
</dbReference>
<dbReference type="Gene3D" id="3.90.1410.10">
    <property type="entry name" value="set domain protein methyltransferase, domain 1"/>
    <property type="match status" value="1"/>
</dbReference>
<dbReference type="InterPro" id="IPR046341">
    <property type="entry name" value="SET_dom_sf"/>
</dbReference>